<dbReference type="GO" id="GO:0006084">
    <property type="term" value="P:acetyl-CoA metabolic process"/>
    <property type="evidence" value="ECO:0007669"/>
    <property type="project" value="InterPro"/>
</dbReference>
<evidence type="ECO:0000313" key="3">
    <source>
        <dbReference type="EMBL" id="MTV88303.1"/>
    </source>
</evidence>
<reference evidence="3 4" key="1">
    <citation type="submission" date="2019-11" db="EMBL/GenBank/DDBJ databases">
        <title>Growth characteristics of pneumococcus vary with the chemical composition of the capsule and with environmental conditions.</title>
        <authorList>
            <person name="Tothpal A."/>
            <person name="Desobry K."/>
            <person name="Joshi S."/>
            <person name="Wyllie A.L."/>
            <person name="Weinberger D.M."/>
        </authorList>
    </citation>
    <scope>NUCLEOTIDE SEQUENCE [LARGE SCALE GENOMIC DNA]</scope>
    <source>
        <strain evidence="4">pnumococcus35B</strain>
    </source>
</reference>
<gene>
    <name evidence="3" type="ORF">GM543_12595</name>
</gene>
<dbReference type="GO" id="GO:0004421">
    <property type="term" value="F:hydroxymethylglutaryl-CoA synthase activity"/>
    <property type="evidence" value="ECO:0007669"/>
    <property type="project" value="InterPro"/>
</dbReference>
<feature type="domain" description="Hydroxymethylglutaryl-coenzyme A synthase C-terminal" evidence="2">
    <location>
        <begin position="34"/>
        <end position="108"/>
    </location>
</feature>
<dbReference type="RefSeq" id="WP_330164152.1">
    <property type="nucleotide sequence ID" value="NZ_WNHX01000521.1"/>
</dbReference>
<organism evidence="3 4">
    <name type="scientific">Streptococcus pneumoniae</name>
    <dbReference type="NCBI Taxonomy" id="1313"/>
    <lineage>
        <taxon>Bacteria</taxon>
        <taxon>Bacillati</taxon>
        <taxon>Bacillota</taxon>
        <taxon>Bacilli</taxon>
        <taxon>Lactobacillales</taxon>
        <taxon>Streptococcaceae</taxon>
        <taxon>Streptococcus</taxon>
    </lineage>
</organism>
<dbReference type="PANTHER" id="PTHR43323:SF2">
    <property type="entry name" value="HYDROXYMETHYLGLUTARYL-COA SYNTHASE"/>
    <property type="match status" value="1"/>
</dbReference>
<accession>A0A6I3U5H7</accession>
<dbReference type="InterPro" id="IPR013746">
    <property type="entry name" value="HMG_CoA_synt_C_dom"/>
</dbReference>
<sequence length="111" mass="12679">WDEYKKRYDWTMNDFAAICFHLPYPKLALKGLRKMMDKTLSQEKKDSLQENFDKSILYSQMIGNIYTGSLFLGLLSLLENAENLKAGDKIVLYSYGSGAVSEFFSGELVEG</sequence>
<dbReference type="AlphaFoldDB" id="A0A6I3U5H7"/>
<evidence type="ECO:0000256" key="1">
    <source>
        <dbReference type="ARBA" id="ARBA00022679"/>
    </source>
</evidence>
<name>A0A6I3U5H7_STREE</name>
<dbReference type="Proteomes" id="UP000469505">
    <property type="component" value="Unassembled WGS sequence"/>
</dbReference>
<dbReference type="SUPFAM" id="SSF53901">
    <property type="entry name" value="Thiolase-like"/>
    <property type="match status" value="1"/>
</dbReference>
<dbReference type="Gene3D" id="3.40.47.10">
    <property type="match status" value="1"/>
</dbReference>
<dbReference type="Pfam" id="PF08540">
    <property type="entry name" value="HMG_CoA_synt_C"/>
    <property type="match status" value="1"/>
</dbReference>
<keyword evidence="1" id="KW-0808">Transferase</keyword>
<protein>
    <submittedName>
        <fullName evidence="3">Hydroxymethylglutaryl-CoA synthase</fullName>
    </submittedName>
</protein>
<evidence type="ECO:0000313" key="4">
    <source>
        <dbReference type="Proteomes" id="UP000469505"/>
    </source>
</evidence>
<dbReference type="InterPro" id="IPR016039">
    <property type="entry name" value="Thiolase-like"/>
</dbReference>
<comment type="caution">
    <text evidence="3">The sequence shown here is derived from an EMBL/GenBank/DDBJ whole genome shotgun (WGS) entry which is preliminary data.</text>
</comment>
<dbReference type="EMBL" id="WNHX01000521">
    <property type="protein sequence ID" value="MTV88303.1"/>
    <property type="molecule type" value="Genomic_DNA"/>
</dbReference>
<feature type="non-terminal residue" evidence="3">
    <location>
        <position position="111"/>
    </location>
</feature>
<proteinExistence type="predicted"/>
<feature type="non-terminal residue" evidence="3">
    <location>
        <position position="1"/>
    </location>
</feature>
<dbReference type="PANTHER" id="PTHR43323">
    <property type="entry name" value="3-HYDROXY-3-METHYLGLUTARYL COENZYME A SYNTHASE"/>
    <property type="match status" value="1"/>
</dbReference>
<evidence type="ECO:0000259" key="2">
    <source>
        <dbReference type="Pfam" id="PF08540"/>
    </source>
</evidence>